<dbReference type="SUPFAM" id="SSF49452">
    <property type="entry name" value="Starch-binding domain-like"/>
    <property type="match status" value="1"/>
</dbReference>
<keyword evidence="6 11" id="KW-0798">TonB box</keyword>
<dbReference type="EMBL" id="JBHLWO010000002">
    <property type="protein sequence ID" value="MFC0319402.1"/>
    <property type="molecule type" value="Genomic_DNA"/>
</dbReference>
<dbReference type="CDD" id="cd01347">
    <property type="entry name" value="ligand_gated_channel"/>
    <property type="match status" value="1"/>
</dbReference>
<evidence type="ECO:0000256" key="3">
    <source>
        <dbReference type="ARBA" id="ARBA00022452"/>
    </source>
</evidence>
<dbReference type="RefSeq" id="WP_130855973.1">
    <property type="nucleotide sequence ID" value="NZ_JBHLWO010000002.1"/>
</dbReference>
<keyword evidence="8 14" id="KW-0675">Receptor</keyword>
<evidence type="ECO:0000259" key="12">
    <source>
        <dbReference type="Pfam" id="PF00593"/>
    </source>
</evidence>
<dbReference type="InterPro" id="IPR037066">
    <property type="entry name" value="Plug_dom_sf"/>
</dbReference>
<evidence type="ECO:0000256" key="7">
    <source>
        <dbReference type="ARBA" id="ARBA00023136"/>
    </source>
</evidence>
<evidence type="ECO:0000256" key="6">
    <source>
        <dbReference type="ARBA" id="ARBA00023077"/>
    </source>
</evidence>
<evidence type="ECO:0000313" key="14">
    <source>
        <dbReference type="EMBL" id="MFC0319402.1"/>
    </source>
</evidence>
<dbReference type="SUPFAM" id="SSF56935">
    <property type="entry name" value="Porins"/>
    <property type="match status" value="1"/>
</dbReference>
<evidence type="ECO:0000256" key="5">
    <source>
        <dbReference type="ARBA" id="ARBA00022729"/>
    </source>
</evidence>
<dbReference type="InterPro" id="IPR000531">
    <property type="entry name" value="Beta-barrel_TonB"/>
</dbReference>
<dbReference type="PANTHER" id="PTHR30069">
    <property type="entry name" value="TONB-DEPENDENT OUTER MEMBRANE RECEPTOR"/>
    <property type="match status" value="1"/>
</dbReference>
<evidence type="ECO:0000256" key="11">
    <source>
        <dbReference type="RuleBase" id="RU003357"/>
    </source>
</evidence>
<evidence type="ECO:0000256" key="1">
    <source>
        <dbReference type="ARBA" id="ARBA00004571"/>
    </source>
</evidence>
<dbReference type="Proteomes" id="UP001589774">
    <property type="component" value="Unassembled WGS sequence"/>
</dbReference>
<reference evidence="14 15" key="1">
    <citation type="submission" date="2024-09" db="EMBL/GenBank/DDBJ databases">
        <authorList>
            <person name="Sun Q."/>
            <person name="Mori K."/>
        </authorList>
    </citation>
    <scope>NUCLEOTIDE SEQUENCE [LARGE SCALE GENOMIC DNA]</scope>
    <source>
        <strain evidence="14 15">CCM 7765</strain>
    </source>
</reference>
<keyword evidence="2 10" id="KW-0813">Transport</keyword>
<dbReference type="PANTHER" id="PTHR30069:SF29">
    <property type="entry name" value="HEMOGLOBIN AND HEMOGLOBIN-HAPTOGLOBIN-BINDING PROTEIN 1-RELATED"/>
    <property type="match status" value="1"/>
</dbReference>
<feature type="domain" description="TonB-dependent receptor plug" evidence="13">
    <location>
        <begin position="133"/>
        <end position="238"/>
    </location>
</feature>
<evidence type="ECO:0000256" key="4">
    <source>
        <dbReference type="ARBA" id="ARBA00022692"/>
    </source>
</evidence>
<dbReference type="InterPro" id="IPR013784">
    <property type="entry name" value="Carb-bd-like_fold"/>
</dbReference>
<comment type="subcellular location">
    <subcellularLocation>
        <location evidence="1 10">Cell outer membrane</location>
        <topology evidence="1 10">Multi-pass membrane protein</topology>
    </subcellularLocation>
</comment>
<keyword evidence="4 10" id="KW-0812">Transmembrane</keyword>
<name>A0ABV6HLA5_9SPHI</name>
<evidence type="ECO:0000259" key="13">
    <source>
        <dbReference type="Pfam" id="PF07715"/>
    </source>
</evidence>
<proteinExistence type="inferred from homology"/>
<evidence type="ECO:0000256" key="8">
    <source>
        <dbReference type="ARBA" id="ARBA00023170"/>
    </source>
</evidence>
<evidence type="ECO:0000256" key="10">
    <source>
        <dbReference type="PROSITE-ProRule" id="PRU01360"/>
    </source>
</evidence>
<gene>
    <name evidence="14" type="ORF">ACFFI0_13870</name>
</gene>
<keyword evidence="5" id="KW-0732">Signal</keyword>
<organism evidence="14 15">
    <name type="scientific">Olivibacter oleidegradans</name>
    <dbReference type="NCBI Taxonomy" id="760123"/>
    <lineage>
        <taxon>Bacteria</taxon>
        <taxon>Pseudomonadati</taxon>
        <taxon>Bacteroidota</taxon>
        <taxon>Sphingobacteriia</taxon>
        <taxon>Sphingobacteriales</taxon>
        <taxon>Sphingobacteriaceae</taxon>
        <taxon>Olivibacter</taxon>
    </lineage>
</organism>
<accession>A0ABV6HLA5</accession>
<comment type="caution">
    <text evidence="14">The sequence shown here is derived from an EMBL/GenBank/DDBJ whole genome shotgun (WGS) entry which is preliminary data.</text>
</comment>
<dbReference type="Gene3D" id="2.40.170.20">
    <property type="entry name" value="TonB-dependent receptor, beta-barrel domain"/>
    <property type="match status" value="1"/>
</dbReference>
<dbReference type="Gene3D" id="2.170.130.10">
    <property type="entry name" value="TonB-dependent receptor, plug domain"/>
    <property type="match status" value="1"/>
</dbReference>
<evidence type="ECO:0000313" key="15">
    <source>
        <dbReference type="Proteomes" id="UP001589774"/>
    </source>
</evidence>
<dbReference type="InterPro" id="IPR012910">
    <property type="entry name" value="Plug_dom"/>
</dbReference>
<sequence length="792" mass="89085">MIKNNIEAKMLRFYMFMFCLFPSVVYGQVKGGLIGSVSNEEGQTIAATLTLNPDNHLIAIESDGSFKINDLYTGTYTLAITRIGYKSYTQSIDIKENETTHIRIILIKDEHALNEVAVTDKHIQEDNLISTINSAMPVTVITRRQIELMGSRRLDEILKEQTGIAIVNNIARGNRSVGVQLQGFSSEYVMILIDGQPMVGRNGGSFDLSRISVMNIERVEIIKGAASCLFGSEAMGGAINIVTRHGALQTQGAASLRYGSLNMLDATLEGETPFASNRGEASLSANFYHSDGFNVNSRYQTRGTTVPPSDNYTLQGRVRYRLSKNTSIGASGRYGLRESVMTRGYGSDTYKDDMNEGDINASTYLNTSYQNGLQSLSRFYFTHYTWHSKIIWDTGALGEQSNFSQSIFRLEQQFAYNRITDLSLTSGFGGTLETMEDQLLGDVPSMKNGFVYGQAEWRLTNHLQILGGGRYDYHAYYGGRFNPNLGITYTPAHFVTLKAAFGTGFKTPDFRQRFQIFTNPLVGYTVLGADIARTQLTAMQEAGQLSELRNYTFNKLQQDGLQAEQSNTFNLTATIAPSSTWQVELSGFYHHIKNQINSFQVATAGDGQMIYSYLNLPKVNNKGFEASFSYRPLPDLDLSIGYQYLVSKDLSVKDSILTGNWPYYTLRNPTTGETFRSETSDYWGLENRSRHMANLRVFYNYQPWDLGLTFRLNYRGKYPFEDANGNYYIDRFDIFVNGFLLFNASIEKKIFKKHLTLQVTAENIANYTDYLMPGQLGRVVLAGVTYRFFKEG</sequence>
<dbReference type="InterPro" id="IPR036942">
    <property type="entry name" value="Beta-barrel_TonB_sf"/>
</dbReference>
<evidence type="ECO:0000256" key="9">
    <source>
        <dbReference type="ARBA" id="ARBA00023237"/>
    </source>
</evidence>
<dbReference type="InterPro" id="IPR039426">
    <property type="entry name" value="TonB-dep_rcpt-like"/>
</dbReference>
<evidence type="ECO:0000256" key="2">
    <source>
        <dbReference type="ARBA" id="ARBA00022448"/>
    </source>
</evidence>
<keyword evidence="15" id="KW-1185">Reference proteome</keyword>
<dbReference type="PROSITE" id="PS52016">
    <property type="entry name" value="TONB_DEPENDENT_REC_3"/>
    <property type="match status" value="1"/>
</dbReference>
<keyword evidence="9 10" id="KW-0998">Cell outer membrane</keyword>
<keyword evidence="3 10" id="KW-1134">Transmembrane beta strand</keyword>
<dbReference type="Pfam" id="PF00593">
    <property type="entry name" value="TonB_dep_Rec_b-barrel"/>
    <property type="match status" value="1"/>
</dbReference>
<dbReference type="Pfam" id="PF07715">
    <property type="entry name" value="Plug"/>
    <property type="match status" value="1"/>
</dbReference>
<comment type="similarity">
    <text evidence="10 11">Belongs to the TonB-dependent receptor family.</text>
</comment>
<dbReference type="Gene3D" id="2.60.40.1120">
    <property type="entry name" value="Carboxypeptidase-like, regulatory domain"/>
    <property type="match status" value="1"/>
</dbReference>
<protein>
    <submittedName>
        <fullName evidence="14">TonB-dependent receptor domain-containing protein</fullName>
    </submittedName>
</protein>
<dbReference type="Pfam" id="PF13715">
    <property type="entry name" value="CarbopepD_reg_2"/>
    <property type="match status" value="1"/>
</dbReference>
<keyword evidence="7 10" id="KW-0472">Membrane</keyword>
<feature type="domain" description="TonB-dependent receptor-like beta-barrel" evidence="12">
    <location>
        <begin position="283"/>
        <end position="764"/>
    </location>
</feature>